<evidence type="ECO:0000313" key="2">
    <source>
        <dbReference type="EMBL" id="KAK4881908.1"/>
    </source>
</evidence>
<keyword evidence="3" id="KW-1185">Reference proteome</keyword>
<dbReference type="PANTHER" id="PTHR46609">
    <property type="entry name" value="EXONUCLEASE, PHAGE-TYPE/RECB, C-TERMINAL DOMAIN-CONTAINING PROTEIN"/>
    <property type="match status" value="1"/>
</dbReference>
<dbReference type="AlphaFoldDB" id="A0AAN7SPT0"/>
<evidence type="ECO:0000259" key="1">
    <source>
        <dbReference type="Pfam" id="PF09588"/>
    </source>
</evidence>
<dbReference type="Proteomes" id="UP001353858">
    <property type="component" value="Unassembled WGS sequence"/>
</dbReference>
<dbReference type="InterPro" id="IPR019080">
    <property type="entry name" value="YqaJ_viral_recombinase"/>
</dbReference>
<dbReference type="InterPro" id="IPR051703">
    <property type="entry name" value="NF-kappa-B_Signaling_Reg"/>
</dbReference>
<feature type="domain" description="YqaJ viral recombinase" evidence="1">
    <location>
        <begin position="63"/>
        <end position="114"/>
    </location>
</feature>
<comment type="caution">
    <text evidence="2">The sequence shown here is derived from an EMBL/GenBank/DDBJ whole genome shotgun (WGS) entry which is preliminary data.</text>
</comment>
<evidence type="ECO:0000313" key="3">
    <source>
        <dbReference type="Proteomes" id="UP001353858"/>
    </source>
</evidence>
<dbReference type="GO" id="GO:0006281">
    <property type="term" value="P:DNA repair"/>
    <property type="evidence" value="ECO:0007669"/>
    <property type="project" value="UniProtKB-ARBA"/>
</dbReference>
<dbReference type="EMBL" id="JARPUR010000002">
    <property type="protein sequence ID" value="KAK4881908.1"/>
    <property type="molecule type" value="Genomic_DNA"/>
</dbReference>
<dbReference type="SUPFAM" id="SSF52980">
    <property type="entry name" value="Restriction endonuclease-like"/>
    <property type="match status" value="1"/>
</dbReference>
<protein>
    <recommendedName>
        <fullName evidence="1">YqaJ viral recombinase domain-containing protein</fullName>
    </recommendedName>
</protein>
<accession>A0AAN7SPT0</accession>
<dbReference type="Pfam" id="PF09588">
    <property type="entry name" value="YqaJ"/>
    <property type="match status" value="1"/>
</dbReference>
<dbReference type="PANTHER" id="PTHR46609:SF8">
    <property type="entry name" value="YQAJ VIRAL RECOMBINASE DOMAIN-CONTAINING PROTEIN"/>
    <property type="match status" value="1"/>
</dbReference>
<dbReference type="InterPro" id="IPR011604">
    <property type="entry name" value="PDDEXK-like_dom_sf"/>
</dbReference>
<reference evidence="3" key="1">
    <citation type="submission" date="2023-01" db="EMBL/GenBank/DDBJ databases">
        <title>Key to firefly adult light organ development and bioluminescence: homeobox transcription factors regulate luciferase expression and transportation to peroxisome.</title>
        <authorList>
            <person name="Fu X."/>
        </authorList>
    </citation>
    <scope>NUCLEOTIDE SEQUENCE [LARGE SCALE GENOMIC DNA]</scope>
</reference>
<organism evidence="2 3">
    <name type="scientific">Aquatica leii</name>
    <dbReference type="NCBI Taxonomy" id="1421715"/>
    <lineage>
        <taxon>Eukaryota</taxon>
        <taxon>Metazoa</taxon>
        <taxon>Ecdysozoa</taxon>
        <taxon>Arthropoda</taxon>
        <taxon>Hexapoda</taxon>
        <taxon>Insecta</taxon>
        <taxon>Pterygota</taxon>
        <taxon>Neoptera</taxon>
        <taxon>Endopterygota</taxon>
        <taxon>Coleoptera</taxon>
        <taxon>Polyphaga</taxon>
        <taxon>Elateriformia</taxon>
        <taxon>Elateroidea</taxon>
        <taxon>Lampyridae</taxon>
        <taxon>Luciolinae</taxon>
        <taxon>Aquatica</taxon>
    </lineage>
</organism>
<sequence length="138" mass="15306">MNELDNVDGESISKDTLLQSNYEKWSVERKKRITASNFGKICKLKKTTSMAKTVLVLVFGLLHKAIAISMFELKYAKTVKRSGLIVDQKYAFLACSPDGLVDGNSVLEIKSSDKSGDLSPEQAFESKKIDYCVFANGK</sequence>
<name>A0AAN7SPT0_9COLE</name>
<dbReference type="InterPro" id="IPR011335">
    <property type="entry name" value="Restrct_endonuc-II-like"/>
</dbReference>
<proteinExistence type="predicted"/>
<gene>
    <name evidence="2" type="ORF">RN001_005227</name>
</gene>
<dbReference type="Gene3D" id="3.90.320.10">
    <property type="match status" value="1"/>
</dbReference>